<dbReference type="InterPro" id="IPR039329">
    <property type="entry name" value="SIAE"/>
</dbReference>
<evidence type="ECO:0000313" key="5">
    <source>
        <dbReference type="EMBL" id="OAM87290.1"/>
    </source>
</evidence>
<feature type="signal peptide" evidence="3">
    <location>
        <begin position="1"/>
        <end position="21"/>
    </location>
</feature>
<gene>
    <name evidence="5" type="ORF">AW736_23845</name>
</gene>
<dbReference type="EMBL" id="LRRQ01000175">
    <property type="protein sequence ID" value="OAM87290.1"/>
    <property type="molecule type" value="Genomic_DNA"/>
</dbReference>
<sequence>MLPCTLRIMVLSFLLPCAALIADVIPVSLFNDGMVLQHGKSIPVWGTANNGEKIQVRFAEHSATTVADDKGQWRAWLPALAPSSEGRRLVISGNNTVTIKDVLVGEVWLASGQSNMEWTVARAYDARFEAIAARHPLIRQFLVSKKVSEQPQSRVIGKWTKVTPESVGQFSAVAYFFALDLHRVLDGIPVGILHSSWGGSRVEAWMDAATIANGDGPEFAGIHTRWQETLARWPAAKASVDAAIKRWEEERSAAQTQGKTFSKPKPQYGRGPGHMDTPCGLYNAMIAPLVPYALRGAIWYQGESNAQRAHEYRAFFSAMIEGWRREFGQGDFPFYWVQLANYRANGPDETSYAFLREAQTQTLALPNTGQAVTIDIGNVTDIHPRNKRNVGRRLALVALATTYGKTSLTYSGPVFLSAKREGDSSMRVLFDTGGSPLTSPLALQPEGFEIAGADKVFHPADTRIDGESVIISSPGVSAPVAVRYAWRNAPKAGLFNQDGLPATPFRTDDW</sequence>
<proteinExistence type="predicted"/>
<dbReference type="SUPFAM" id="SSF52266">
    <property type="entry name" value="SGNH hydrolase"/>
    <property type="match status" value="1"/>
</dbReference>
<dbReference type="PANTHER" id="PTHR22901">
    <property type="entry name" value="SIALATE O-ACETYLESTERASE"/>
    <property type="match status" value="1"/>
</dbReference>
<dbReference type="PANTHER" id="PTHR22901:SF0">
    <property type="entry name" value="SIALATE O-ACETYLESTERASE"/>
    <property type="match status" value="1"/>
</dbReference>
<dbReference type="InterPro" id="IPR036514">
    <property type="entry name" value="SGNH_hydro_sf"/>
</dbReference>
<dbReference type="OrthoDB" id="183320at2"/>
<dbReference type="GO" id="GO:0005975">
    <property type="term" value="P:carbohydrate metabolic process"/>
    <property type="evidence" value="ECO:0007669"/>
    <property type="project" value="TreeGrafter"/>
</dbReference>
<feature type="domain" description="Sialate O-acetylesterase" evidence="4">
    <location>
        <begin position="282"/>
        <end position="395"/>
    </location>
</feature>
<keyword evidence="6" id="KW-1185">Reference proteome</keyword>
<evidence type="ECO:0000256" key="1">
    <source>
        <dbReference type="ARBA" id="ARBA00022801"/>
    </source>
</evidence>
<dbReference type="Pfam" id="PF03629">
    <property type="entry name" value="SASA"/>
    <property type="match status" value="1"/>
</dbReference>
<evidence type="ECO:0000259" key="4">
    <source>
        <dbReference type="Pfam" id="PF03629"/>
    </source>
</evidence>
<feature type="chain" id="PRO_5008088556" evidence="3">
    <location>
        <begin position="22"/>
        <end position="510"/>
    </location>
</feature>
<feature type="region of interest" description="Disordered" evidence="2">
    <location>
        <begin position="252"/>
        <end position="272"/>
    </location>
</feature>
<accession>A0A178IBE1</accession>
<dbReference type="Gene3D" id="3.40.50.1110">
    <property type="entry name" value="SGNH hydrolase"/>
    <property type="match status" value="1"/>
</dbReference>
<dbReference type="Proteomes" id="UP000078486">
    <property type="component" value="Unassembled WGS sequence"/>
</dbReference>
<evidence type="ECO:0000313" key="6">
    <source>
        <dbReference type="Proteomes" id="UP000078486"/>
    </source>
</evidence>
<comment type="caution">
    <text evidence="5">The sequence shown here is derived from an EMBL/GenBank/DDBJ whole genome shotgun (WGS) entry which is preliminary data.</text>
</comment>
<name>A0A178IBE1_9BACT</name>
<dbReference type="GO" id="GO:0001681">
    <property type="term" value="F:sialate O-acetylesterase activity"/>
    <property type="evidence" value="ECO:0007669"/>
    <property type="project" value="InterPro"/>
</dbReference>
<protein>
    <submittedName>
        <fullName evidence="5">Sialate O-acetylesterase</fullName>
    </submittedName>
</protein>
<evidence type="ECO:0000256" key="2">
    <source>
        <dbReference type="SAM" id="MobiDB-lite"/>
    </source>
</evidence>
<dbReference type="AlphaFoldDB" id="A0A178IBE1"/>
<dbReference type="InterPro" id="IPR005181">
    <property type="entry name" value="SASA"/>
</dbReference>
<dbReference type="STRING" id="1184151.AW736_23845"/>
<organism evidence="5 6">
    <name type="scientific">Termitidicoccus mucosus</name>
    <dbReference type="NCBI Taxonomy" id="1184151"/>
    <lineage>
        <taxon>Bacteria</taxon>
        <taxon>Pseudomonadati</taxon>
        <taxon>Verrucomicrobiota</taxon>
        <taxon>Opitutia</taxon>
        <taxon>Opitutales</taxon>
        <taxon>Opitutaceae</taxon>
        <taxon>Termitidicoccus</taxon>
    </lineage>
</organism>
<keyword evidence="1" id="KW-0378">Hydrolase</keyword>
<keyword evidence="3" id="KW-0732">Signal</keyword>
<evidence type="ECO:0000256" key="3">
    <source>
        <dbReference type="SAM" id="SignalP"/>
    </source>
</evidence>
<reference evidence="5 6" key="1">
    <citation type="submission" date="2016-01" db="EMBL/GenBank/DDBJ databases">
        <title>High potential of lignocellulose degradation of a new Verrucomicrobia species.</title>
        <authorList>
            <person name="Wang Y."/>
            <person name="Shi Y."/>
            <person name="Qiu Z."/>
            <person name="Liu S."/>
            <person name="Yang H."/>
        </authorList>
    </citation>
    <scope>NUCLEOTIDE SEQUENCE [LARGE SCALE GENOMIC DNA]</scope>
    <source>
        <strain evidence="5 6">TSB47</strain>
    </source>
</reference>